<sequence>MKKCHHTSENGSIRAWDRDVQASLPSTHTRSGCNHTGGSKPAGDPALRNGAPVGQHRAPGLPAPFKTEELSEDCDRAPGGSRATIQPWGGERLWLEVADTGENKTFRCTCRALENGPGFLLRPTGLTSRDYSLMK</sequence>
<comment type="caution">
    <text evidence="2">The sequence shown here is derived from an EMBL/GenBank/DDBJ whole genome shotgun (WGS) entry which is preliminary data.</text>
</comment>
<keyword evidence="3" id="KW-1185">Reference proteome</keyword>
<feature type="region of interest" description="Disordered" evidence="1">
    <location>
        <begin position="1"/>
        <end position="85"/>
    </location>
</feature>
<organism evidence="2 3">
    <name type="scientific">Rousettus aegyptiacus</name>
    <name type="common">Egyptian fruit bat</name>
    <name type="synonym">Pteropus aegyptiacus</name>
    <dbReference type="NCBI Taxonomy" id="9407"/>
    <lineage>
        <taxon>Eukaryota</taxon>
        <taxon>Metazoa</taxon>
        <taxon>Chordata</taxon>
        <taxon>Craniata</taxon>
        <taxon>Vertebrata</taxon>
        <taxon>Euteleostomi</taxon>
        <taxon>Mammalia</taxon>
        <taxon>Eutheria</taxon>
        <taxon>Laurasiatheria</taxon>
        <taxon>Chiroptera</taxon>
        <taxon>Yinpterochiroptera</taxon>
        <taxon>Pteropodoidea</taxon>
        <taxon>Pteropodidae</taxon>
        <taxon>Rousettinae</taxon>
        <taxon>Rousettus</taxon>
    </lineage>
</organism>
<reference evidence="2 3" key="1">
    <citation type="journal article" date="2020" name="Nature">
        <title>Six reference-quality genomes reveal evolution of bat adaptations.</title>
        <authorList>
            <person name="Jebb D."/>
            <person name="Huang Z."/>
            <person name="Pippel M."/>
            <person name="Hughes G.M."/>
            <person name="Lavrichenko K."/>
            <person name="Devanna P."/>
            <person name="Winkler S."/>
            <person name="Jermiin L.S."/>
            <person name="Skirmuntt E.C."/>
            <person name="Katzourakis A."/>
            <person name="Burkitt-Gray L."/>
            <person name="Ray D.A."/>
            <person name="Sullivan K.A.M."/>
            <person name="Roscito J.G."/>
            <person name="Kirilenko B.M."/>
            <person name="Davalos L.M."/>
            <person name="Corthals A.P."/>
            <person name="Power M.L."/>
            <person name="Jones G."/>
            <person name="Ransome R.D."/>
            <person name="Dechmann D.K.N."/>
            <person name="Locatelli A.G."/>
            <person name="Puechmaille S.J."/>
            <person name="Fedrigo O."/>
            <person name="Jarvis E.D."/>
            <person name="Hiller M."/>
            <person name="Vernes S.C."/>
            <person name="Myers E.W."/>
            <person name="Teeling E.C."/>
        </authorList>
    </citation>
    <scope>NUCLEOTIDE SEQUENCE [LARGE SCALE GENOMIC DNA]</scope>
    <source>
        <strain evidence="2">MRouAeg1</strain>
        <tissue evidence="2">Muscle</tissue>
    </source>
</reference>
<name>A0A7J8BAA0_ROUAE</name>
<dbReference type="Proteomes" id="UP000593571">
    <property type="component" value="Unassembled WGS sequence"/>
</dbReference>
<protein>
    <submittedName>
        <fullName evidence="2">Uncharacterized protein</fullName>
    </submittedName>
</protein>
<dbReference type="EMBL" id="JACASE010000018">
    <property type="protein sequence ID" value="KAF6395431.1"/>
    <property type="molecule type" value="Genomic_DNA"/>
</dbReference>
<feature type="compositionally biased region" description="Polar residues" evidence="1">
    <location>
        <begin position="23"/>
        <end position="37"/>
    </location>
</feature>
<feature type="compositionally biased region" description="Basic and acidic residues" evidence="1">
    <location>
        <begin position="66"/>
        <end position="76"/>
    </location>
</feature>
<evidence type="ECO:0000313" key="2">
    <source>
        <dbReference type="EMBL" id="KAF6395431.1"/>
    </source>
</evidence>
<proteinExistence type="predicted"/>
<evidence type="ECO:0000256" key="1">
    <source>
        <dbReference type="SAM" id="MobiDB-lite"/>
    </source>
</evidence>
<evidence type="ECO:0000313" key="3">
    <source>
        <dbReference type="Proteomes" id="UP000593571"/>
    </source>
</evidence>
<accession>A0A7J8BAA0</accession>
<dbReference type="AlphaFoldDB" id="A0A7J8BAA0"/>
<gene>
    <name evidence="2" type="ORF">HJG63_009986</name>
</gene>